<evidence type="ECO:0000313" key="1">
    <source>
        <dbReference type="EMBL" id="KAF5376394.1"/>
    </source>
</evidence>
<organism evidence="1 2">
    <name type="scientific">Collybiopsis confluens</name>
    <dbReference type="NCBI Taxonomy" id="2823264"/>
    <lineage>
        <taxon>Eukaryota</taxon>
        <taxon>Fungi</taxon>
        <taxon>Dikarya</taxon>
        <taxon>Basidiomycota</taxon>
        <taxon>Agaricomycotina</taxon>
        <taxon>Agaricomycetes</taxon>
        <taxon>Agaricomycetidae</taxon>
        <taxon>Agaricales</taxon>
        <taxon>Marasmiineae</taxon>
        <taxon>Omphalotaceae</taxon>
        <taxon>Collybiopsis</taxon>
    </lineage>
</organism>
<comment type="caution">
    <text evidence="1">The sequence shown here is derived from an EMBL/GenBank/DDBJ whole genome shotgun (WGS) entry which is preliminary data.</text>
</comment>
<gene>
    <name evidence="1" type="ORF">D9757_008692</name>
</gene>
<dbReference type="EMBL" id="JAACJN010000091">
    <property type="protein sequence ID" value="KAF5376394.1"/>
    <property type="molecule type" value="Genomic_DNA"/>
</dbReference>
<sequence length="281" mass="30954">MAAALATTATAFQIVSGVCDTNSLLGTNDSLLKGKGLIPSSNEHLIAVIFANLKQTGDVLEVLSKMVDDRGTDEHKNQYNFIYLEYMRQVQLKKSQLWNCVIIHSQRQSQRWKALEAKQGSSSSKTWLTVLRLDFLDSKGKLLRALRDDVIDNRNHVEKTSKDIRDTLMNIGRVSIFPSSVVGLDTPATKAPIVSVKPIKPTRDRPAEVQFFKVVSSKAINRSSEKDPSSTGVAASGAPLHRVDSTESWYACEMQGAVPLKKWTKELSDVLATNSPLPCGI</sequence>
<evidence type="ECO:0000313" key="2">
    <source>
        <dbReference type="Proteomes" id="UP000518752"/>
    </source>
</evidence>
<reference evidence="1 2" key="1">
    <citation type="journal article" date="2020" name="ISME J.">
        <title>Uncovering the hidden diversity of litter-decomposition mechanisms in mushroom-forming fungi.</title>
        <authorList>
            <person name="Floudas D."/>
            <person name="Bentzer J."/>
            <person name="Ahren D."/>
            <person name="Johansson T."/>
            <person name="Persson P."/>
            <person name="Tunlid A."/>
        </authorList>
    </citation>
    <scope>NUCLEOTIDE SEQUENCE [LARGE SCALE GENOMIC DNA]</scope>
    <source>
        <strain evidence="1 2">CBS 406.79</strain>
    </source>
</reference>
<accession>A0A8H5H474</accession>
<dbReference type="AlphaFoldDB" id="A0A8H5H474"/>
<dbReference type="OrthoDB" id="3066896at2759"/>
<dbReference type="Proteomes" id="UP000518752">
    <property type="component" value="Unassembled WGS sequence"/>
</dbReference>
<protein>
    <submittedName>
        <fullName evidence="1">Uncharacterized protein</fullName>
    </submittedName>
</protein>
<proteinExistence type="predicted"/>
<name>A0A8H5H474_9AGAR</name>
<keyword evidence="2" id="KW-1185">Reference proteome</keyword>